<dbReference type="InterPro" id="IPR036116">
    <property type="entry name" value="FN3_sf"/>
</dbReference>
<dbReference type="PANTHER" id="PTHR24252">
    <property type="entry name" value="ACROSIN-RELATED"/>
    <property type="match status" value="1"/>
</dbReference>
<dbReference type="InterPro" id="IPR009003">
    <property type="entry name" value="Peptidase_S1_PA"/>
</dbReference>
<sequence length="508" mass="52355">MRQSLKCGITSLLAIGLVTGTVSAAIAAPHEMGTPRIVNGEDSAPGDLPFLVALLDAYDFEDNGAFEAQFCGGALTTPTTVVTAAHCVVDDETGAVTPPEDVLVGFTRNLNAPNVRIGGVSAIQVHPSYDSEEVTFDIAVLTLAEPVLDIAPILPMRPTDTPSLTAAGALAKVAGWGKLSATKDNYPDSFKVGRLLIFPNESCGGGSKFIIGGITFDGFGKDAAATESMLCAAGVTANQKIIDSCQGDSGGPLVGGDGAAMRLIGLVSWGEDCAITKPGVYTRVAAMADFLISTNALLSVAPIVAPTIDLTVLNTALRVNFKFADDGSVISSYTANATDPTTGQVFTCTGQPRVDLQSPFCTINDLVNNTSYSVTASISNSLGTSPTSTAVTGTPLGVPTPGAIRKVWSSYGRTIAVVVRRSFANDAPITSTTLSCAPVNGGPAKAATVRGDWAILKKLRPTYYSCVIIATNALGSAASAPKVIKVTRYRYSYVEKNSAIGPSASPPC</sequence>
<dbReference type="Pfam" id="PF00089">
    <property type="entry name" value="Trypsin"/>
    <property type="match status" value="1"/>
</dbReference>
<dbReference type="PROSITE" id="PS50240">
    <property type="entry name" value="TRYPSIN_DOM"/>
    <property type="match status" value="1"/>
</dbReference>
<feature type="domain" description="Peptidase S1" evidence="2">
    <location>
        <begin position="37"/>
        <end position="296"/>
    </location>
</feature>
<protein>
    <submittedName>
        <fullName evidence="3">Unannotated protein</fullName>
    </submittedName>
</protein>
<gene>
    <name evidence="3" type="ORF">UFOPK4092_01407</name>
</gene>
<dbReference type="AlphaFoldDB" id="A0A6J7RIP1"/>
<name>A0A6J7RIP1_9ZZZZ</name>
<dbReference type="GO" id="GO:0004252">
    <property type="term" value="F:serine-type endopeptidase activity"/>
    <property type="evidence" value="ECO:0007669"/>
    <property type="project" value="InterPro"/>
</dbReference>
<dbReference type="InterPro" id="IPR018114">
    <property type="entry name" value="TRYPSIN_HIS"/>
</dbReference>
<dbReference type="SMART" id="SM00020">
    <property type="entry name" value="Tryp_SPc"/>
    <property type="match status" value="1"/>
</dbReference>
<dbReference type="PANTHER" id="PTHR24252:SF7">
    <property type="entry name" value="HYALIN"/>
    <property type="match status" value="1"/>
</dbReference>
<dbReference type="CDD" id="cd00190">
    <property type="entry name" value="Tryp_SPc"/>
    <property type="match status" value="1"/>
</dbReference>
<dbReference type="InterPro" id="IPR001254">
    <property type="entry name" value="Trypsin_dom"/>
</dbReference>
<dbReference type="InterPro" id="IPR043504">
    <property type="entry name" value="Peptidase_S1_PA_chymotrypsin"/>
</dbReference>
<evidence type="ECO:0000313" key="3">
    <source>
        <dbReference type="EMBL" id="CAB5028647.1"/>
    </source>
</evidence>
<evidence type="ECO:0000256" key="1">
    <source>
        <dbReference type="ARBA" id="ARBA00023157"/>
    </source>
</evidence>
<organism evidence="3">
    <name type="scientific">freshwater metagenome</name>
    <dbReference type="NCBI Taxonomy" id="449393"/>
    <lineage>
        <taxon>unclassified sequences</taxon>
        <taxon>metagenomes</taxon>
        <taxon>ecological metagenomes</taxon>
    </lineage>
</organism>
<dbReference type="Gene3D" id="2.60.40.10">
    <property type="entry name" value="Immunoglobulins"/>
    <property type="match status" value="1"/>
</dbReference>
<dbReference type="PROSITE" id="PS00135">
    <property type="entry name" value="TRYPSIN_SER"/>
    <property type="match status" value="1"/>
</dbReference>
<dbReference type="InterPro" id="IPR033116">
    <property type="entry name" value="TRYPSIN_SER"/>
</dbReference>
<dbReference type="SUPFAM" id="SSF49265">
    <property type="entry name" value="Fibronectin type III"/>
    <property type="match status" value="1"/>
</dbReference>
<evidence type="ECO:0000259" key="2">
    <source>
        <dbReference type="PROSITE" id="PS50240"/>
    </source>
</evidence>
<accession>A0A6J7RIP1</accession>
<dbReference type="InterPro" id="IPR001314">
    <property type="entry name" value="Peptidase_S1A"/>
</dbReference>
<proteinExistence type="predicted"/>
<keyword evidence="1" id="KW-1015">Disulfide bond</keyword>
<dbReference type="GO" id="GO:0006508">
    <property type="term" value="P:proteolysis"/>
    <property type="evidence" value="ECO:0007669"/>
    <property type="project" value="InterPro"/>
</dbReference>
<dbReference type="PROSITE" id="PS00134">
    <property type="entry name" value="TRYPSIN_HIS"/>
    <property type="match status" value="1"/>
</dbReference>
<dbReference type="Gene3D" id="2.40.10.10">
    <property type="entry name" value="Trypsin-like serine proteases"/>
    <property type="match status" value="1"/>
</dbReference>
<dbReference type="PRINTS" id="PR00722">
    <property type="entry name" value="CHYMOTRYPSIN"/>
</dbReference>
<reference evidence="3" key="1">
    <citation type="submission" date="2020-05" db="EMBL/GenBank/DDBJ databases">
        <authorList>
            <person name="Chiriac C."/>
            <person name="Salcher M."/>
            <person name="Ghai R."/>
            <person name="Kavagutti S V."/>
        </authorList>
    </citation>
    <scope>NUCLEOTIDE SEQUENCE</scope>
</reference>
<dbReference type="EMBL" id="CAFBPJ010000206">
    <property type="protein sequence ID" value="CAB5028647.1"/>
    <property type="molecule type" value="Genomic_DNA"/>
</dbReference>
<dbReference type="InterPro" id="IPR013783">
    <property type="entry name" value="Ig-like_fold"/>
</dbReference>
<dbReference type="SUPFAM" id="SSF50494">
    <property type="entry name" value="Trypsin-like serine proteases"/>
    <property type="match status" value="1"/>
</dbReference>